<dbReference type="InterPro" id="IPR005119">
    <property type="entry name" value="LysR_subst-bd"/>
</dbReference>
<dbReference type="PRINTS" id="PR00039">
    <property type="entry name" value="HTHLYSR"/>
</dbReference>
<dbReference type="Gene3D" id="1.10.10.10">
    <property type="entry name" value="Winged helix-like DNA-binding domain superfamily/Winged helix DNA-binding domain"/>
    <property type="match status" value="1"/>
</dbReference>
<dbReference type="Gene3D" id="3.40.190.290">
    <property type="match status" value="1"/>
</dbReference>
<dbReference type="Pfam" id="PF03466">
    <property type="entry name" value="LysR_substrate"/>
    <property type="match status" value="1"/>
</dbReference>
<dbReference type="SUPFAM" id="SSF53850">
    <property type="entry name" value="Periplasmic binding protein-like II"/>
    <property type="match status" value="1"/>
</dbReference>
<dbReference type="InterPro" id="IPR036390">
    <property type="entry name" value="WH_DNA-bd_sf"/>
</dbReference>
<protein>
    <submittedName>
        <fullName evidence="6">DNA-binding transcriptional LysR family regulator</fullName>
    </submittedName>
</protein>
<reference evidence="6 7" key="1">
    <citation type="submission" date="2023-07" db="EMBL/GenBank/DDBJ databases">
        <title>Sorghum-associated microbial communities from plants grown in Nebraska, USA.</title>
        <authorList>
            <person name="Schachtman D."/>
        </authorList>
    </citation>
    <scope>NUCLEOTIDE SEQUENCE [LARGE SCALE GENOMIC DNA]</scope>
    <source>
        <strain evidence="6 7">BE240</strain>
    </source>
</reference>
<dbReference type="Proteomes" id="UP001265550">
    <property type="component" value="Unassembled WGS sequence"/>
</dbReference>
<sequence length="305" mass="32603">MPIHKKTLSALPSVRQLRALVAVYHAGNVSMAAQELSVTQPAVTLLLRELEDRLGVTLFDRSARRLRRTEAAVHAVGYAERALAEMEAMAVSMAELSGAHRGRVRITATAAVAQALLPRAIGQLKAVHPGIKVEIDEVGPGDFVEAIHAERTDFGVGTLEAPTPGLAEHVLAREALVAAALPSEQFRGGAAMTWRQLGQWPVITVRSGYGIRARMEAVAKEAGVALRIEHEVSLLGTAVAMAAQGLGVVVAPPSILVNERRLVTRRLTRPVVERVISVVYKRDRSFSPAAEAMLAALREVVGPGT</sequence>
<feature type="domain" description="HTH lysR-type" evidence="5">
    <location>
        <begin position="12"/>
        <end position="69"/>
    </location>
</feature>
<evidence type="ECO:0000313" key="6">
    <source>
        <dbReference type="EMBL" id="MDR7093577.1"/>
    </source>
</evidence>
<evidence type="ECO:0000256" key="1">
    <source>
        <dbReference type="ARBA" id="ARBA00009437"/>
    </source>
</evidence>
<keyword evidence="3 6" id="KW-0238">DNA-binding</keyword>
<dbReference type="Pfam" id="PF00126">
    <property type="entry name" value="HTH_1"/>
    <property type="match status" value="1"/>
</dbReference>
<proteinExistence type="inferred from homology"/>
<dbReference type="InterPro" id="IPR050950">
    <property type="entry name" value="HTH-type_LysR_regulators"/>
</dbReference>
<dbReference type="PANTHER" id="PTHR30419">
    <property type="entry name" value="HTH-TYPE TRANSCRIPTIONAL REGULATOR YBHD"/>
    <property type="match status" value="1"/>
</dbReference>
<evidence type="ECO:0000256" key="2">
    <source>
        <dbReference type="ARBA" id="ARBA00023015"/>
    </source>
</evidence>
<dbReference type="PROSITE" id="PS50931">
    <property type="entry name" value="HTH_LYSR"/>
    <property type="match status" value="1"/>
</dbReference>
<dbReference type="RefSeq" id="WP_204732569.1">
    <property type="nucleotide sequence ID" value="NZ_JAVDWE010000002.1"/>
</dbReference>
<dbReference type="PANTHER" id="PTHR30419:SF8">
    <property type="entry name" value="NITROGEN ASSIMILATION TRANSCRIPTIONAL ACTIVATOR-RELATED"/>
    <property type="match status" value="1"/>
</dbReference>
<dbReference type="EMBL" id="JAVDWE010000002">
    <property type="protein sequence ID" value="MDR7093577.1"/>
    <property type="molecule type" value="Genomic_DNA"/>
</dbReference>
<evidence type="ECO:0000259" key="5">
    <source>
        <dbReference type="PROSITE" id="PS50931"/>
    </source>
</evidence>
<accession>A0ABU1V811</accession>
<dbReference type="SUPFAM" id="SSF46785">
    <property type="entry name" value="Winged helix' DNA-binding domain"/>
    <property type="match status" value="1"/>
</dbReference>
<evidence type="ECO:0000256" key="3">
    <source>
        <dbReference type="ARBA" id="ARBA00023125"/>
    </source>
</evidence>
<dbReference type="InterPro" id="IPR036388">
    <property type="entry name" value="WH-like_DNA-bd_sf"/>
</dbReference>
<keyword evidence="7" id="KW-1185">Reference proteome</keyword>
<dbReference type="GO" id="GO:0003677">
    <property type="term" value="F:DNA binding"/>
    <property type="evidence" value="ECO:0007669"/>
    <property type="project" value="UniProtKB-KW"/>
</dbReference>
<organism evidence="6 7">
    <name type="scientific">Hydrogenophaga laconesensis</name>
    <dbReference type="NCBI Taxonomy" id="1805971"/>
    <lineage>
        <taxon>Bacteria</taxon>
        <taxon>Pseudomonadati</taxon>
        <taxon>Pseudomonadota</taxon>
        <taxon>Betaproteobacteria</taxon>
        <taxon>Burkholderiales</taxon>
        <taxon>Comamonadaceae</taxon>
        <taxon>Hydrogenophaga</taxon>
    </lineage>
</organism>
<comment type="caution">
    <text evidence="6">The sequence shown here is derived from an EMBL/GenBank/DDBJ whole genome shotgun (WGS) entry which is preliminary data.</text>
</comment>
<evidence type="ECO:0000313" key="7">
    <source>
        <dbReference type="Proteomes" id="UP001265550"/>
    </source>
</evidence>
<dbReference type="InterPro" id="IPR000847">
    <property type="entry name" value="LysR_HTH_N"/>
</dbReference>
<gene>
    <name evidence="6" type="ORF">J2X09_001309</name>
</gene>
<name>A0ABU1V811_9BURK</name>
<keyword evidence="4" id="KW-0804">Transcription</keyword>
<keyword evidence="2" id="KW-0805">Transcription regulation</keyword>
<comment type="similarity">
    <text evidence="1">Belongs to the LysR transcriptional regulatory family.</text>
</comment>
<evidence type="ECO:0000256" key="4">
    <source>
        <dbReference type="ARBA" id="ARBA00023163"/>
    </source>
</evidence>